<dbReference type="GO" id="GO:0046872">
    <property type="term" value="F:metal ion binding"/>
    <property type="evidence" value="ECO:0007669"/>
    <property type="project" value="UniProtKB-KW"/>
</dbReference>
<dbReference type="InterPro" id="IPR009056">
    <property type="entry name" value="Cyt_c-like_dom"/>
</dbReference>
<dbReference type="Proteomes" id="UP000031623">
    <property type="component" value="Chromosome"/>
</dbReference>
<dbReference type="AlphaFoldDB" id="A0A090AIB5"/>
<feature type="domain" description="Cytochrome c" evidence="6">
    <location>
        <begin position="230"/>
        <end position="316"/>
    </location>
</feature>
<dbReference type="OrthoDB" id="9809720at2"/>
<dbReference type="InterPro" id="IPR036909">
    <property type="entry name" value="Cyt_c-like_dom_sf"/>
</dbReference>
<dbReference type="PROSITE" id="PS51007">
    <property type="entry name" value="CYTC"/>
    <property type="match status" value="1"/>
</dbReference>
<dbReference type="KEGG" id="tig:THII_2802"/>
<dbReference type="GO" id="GO:0009055">
    <property type="term" value="F:electron transfer activity"/>
    <property type="evidence" value="ECO:0007669"/>
    <property type="project" value="InterPro"/>
</dbReference>
<dbReference type="GO" id="GO:0020037">
    <property type="term" value="F:heme binding"/>
    <property type="evidence" value="ECO:0007669"/>
    <property type="project" value="InterPro"/>
</dbReference>
<sequence length="319" mass="36077">MKSWQLASLTLGGLMTIAQPAFSDSKVTYDPNTEMVYIPRVQVGNDQYEARMKYESAQARFVLTEAKLISALTFKDREQPNFNKILTLTEIVAQLPQIDIEVFDPVENRNKTFRGVSTNALLDLIYGEQWRNREELLTTALDGYQSSFPVERLLKYDSYVAYEQIDRPQFILIKAADGKLVELGPFWLIWNNITYPELKASVSYAWPWQLAGFELVKFADLFANSIPPADSSEQIQTGFLSTREFCMNCHKVNGDGGKKAPDLIQAGLVANNTNARIKELITNINVAPVSGMVLRDELSNRDQVADDIIAYLKAMEIKK</sequence>
<keyword evidence="3 4" id="KW-0408">Iron</keyword>
<organism evidence="7 8">
    <name type="scientific">Thioploca ingrica</name>
    <dbReference type="NCBI Taxonomy" id="40754"/>
    <lineage>
        <taxon>Bacteria</taxon>
        <taxon>Pseudomonadati</taxon>
        <taxon>Pseudomonadota</taxon>
        <taxon>Gammaproteobacteria</taxon>
        <taxon>Thiotrichales</taxon>
        <taxon>Thiotrichaceae</taxon>
        <taxon>Thioploca</taxon>
    </lineage>
</organism>
<feature type="chain" id="PRO_5001852837" evidence="5">
    <location>
        <begin position="24"/>
        <end position="319"/>
    </location>
</feature>
<evidence type="ECO:0000256" key="1">
    <source>
        <dbReference type="ARBA" id="ARBA00022617"/>
    </source>
</evidence>
<keyword evidence="8" id="KW-1185">Reference proteome</keyword>
<feature type="signal peptide" evidence="5">
    <location>
        <begin position="1"/>
        <end position="23"/>
    </location>
</feature>
<evidence type="ECO:0000259" key="6">
    <source>
        <dbReference type="PROSITE" id="PS51007"/>
    </source>
</evidence>
<reference evidence="7 8" key="1">
    <citation type="journal article" date="2014" name="ISME J.">
        <title>Ecophysiology of Thioploca ingrica as revealed by the complete genome sequence supplemented with proteomic evidence.</title>
        <authorList>
            <person name="Kojima H."/>
            <person name="Ogura Y."/>
            <person name="Yamamoto N."/>
            <person name="Togashi T."/>
            <person name="Mori H."/>
            <person name="Watanabe T."/>
            <person name="Nemoto F."/>
            <person name="Kurokawa K."/>
            <person name="Hayashi T."/>
            <person name="Fukui M."/>
        </authorList>
    </citation>
    <scope>NUCLEOTIDE SEQUENCE [LARGE SCALE GENOMIC DNA]</scope>
</reference>
<keyword evidence="2 4" id="KW-0479">Metal-binding</keyword>
<accession>A0A090AIB5</accession>
<keyword evidence="5" id="KW-0732">Signal</keyword>
<dbReference type="HOGENOM" id="CLU_075571_0_0_6"/>
<keyword evidence="1 4" id="KW-0349">Heme</keyword>
<evidence type="ECO:0000256" key="5">
    <source>
        <dbReference type="SAM" id="SignalP"/>
    </source>
</evidence>
<dbReference type="STRING" id="40754.THII_2802"/>
<evidence type="ECO:0000256" key="2">
    <source>
        <dbReference type="ARBA" id="ARBA00022723"/>
    </source>
</evidence>
<evidence type="ECO:0000313" key="8">
    <source>
        <dbReference type="Proteomes" id="UP000031623"/>
    </source>
</evidence>
<name>A0A090AIB5_9GAMM</name>
<dbReference type="SUPFAM" id="SSF46626">
    <property type="entry name" value="Cytochrome c"/>
    <property type="match status" value="1"/>
</dbReference>
<protein>
    <submittedName>
        <fullName evidence="7">Cytochrome c, class I</fullName>
    </submittedName>
</protein>
<evidence type="ECO:0000256" key="4">
    <source>
        <dbReference type="PROSITE-ProRule" id="PRU00433"/>
    </source>
</evidence>
<proteinExistence type="predicted"/>
<gene>
    <name evidence="7" type="ORF">THII_2802</name>
</gene>
<dbReference type="EMBL" id="AP014633">
    <property type="protein sequence ID" value="BAP57099.1"/>
    <property type="molecule type" value="Genomic_DNA"/>
</dbReference>
<evidence type="ECO:0000313" key="7">
    <source>
        <dbReference type="EMBL" id="BAP57099.1"/>
    </source>
</evidence>
<dbReference type="Gene3D" id="1.10.760.10">
    <property type="entry name" value="Cytochrome c-like domain"/>
    <property type="match status" value="1"/>
</dbReference>
<evidence type="ECO:0000256" key="3">
    <source>
        <dbReference type="ARBA" id="ARBA00023004"/>
    </source>
</evidence>